<feature type="domain" description="DUF4283" evidence="1">
    <location>
        <begin position="91"/>
        <end position="173"/>
    </location>
</feature>
<protein>
    <recommendedName>
        <fullName evidence="1">DUF4283 domain-containing protein</fullName>
    </recommendedName>
</protein>
<keyword evidence="2" id="KW-1185">Reference proteome</keyword>
<accession>A0ABM3R8Z8</accession>
<reference evidence="2" key="1">
    <citation type="journal article" date="2021" name="Nat. Commun.">
        <title>Genomic analyses provide insights into spinach domestication and the genetic basis of agronomic traits.</title>
        <authorList>
            <person name="Cai X."/>
            <person name="Sun X."/>
            <person name="Xu C."/>
            <person name="Sun H."/>
            <person name="Wang X."/>
            <person name="Ge C."/>
            <person name="Zhang Z."/>
            <person name="Wang Q."/>
            <person name="Fei Z."/>
            <person name="Jiao C."/>
            <person name="Wang Q."/>
        </authorList>
    </citation>
    <scope>NUCLEOTIDE SEQUENCE [LARGE SCALE GENOMIC DNA]</scope>
    <source>
        <strain evidence="2">cv. Varoflay</strain>
    </source>
</reference>
<evidence type="ECO:0000259" key="1">
    <source>
        <dbReference type="Pfam" id="PF14111"/>
    </source>
</evidence>
<dbReference type="PANTHER" id="PTHR33233">
    <property type="entry name" value="ENDONUCLEASE/EXONUCLEASE/PHOSPHATASE"/>
    <property type="match status" value="1"/>
</dbReference>
<evidence type="ECO:0000313" key="3">
    <source>
        <dbReference type="RefSeq" id="XP_056692092.1"/>
    </source>
</evidence>
<organism evidence="2 3">
    <name type="scientific">Spinacia oleracea</name>
    <name type="common">Spinach</name>
    <dbReference type="NCBI Taxonomy" id="3562"/>
    <lineage>
        <taxon>Eukaryota</taxon>
        <taxon>Viridiplantae</taxon>
        <taxon>Streptophyta</taxon>
        <taxon>Embryophyta</taxon>
        <taxon>Tracheophyta</taxon>
        <taxon>Spermatophyta</taxon>
        <taxon>Magnoliopsida</taxon>
        <taxon>eudicotyledons</taxon>
        <taxon>Gunneridae</taxon>
        <taxon>Pentapetalae</taxon>
        <taxon>Caryophyllales</taxon>
        <taxon>Chenopodiaceae</taxon>
        <taxon>Chenopodioideae</taxon>
        <taxon>Anserineae</taxon>
        <taxon>Spinacia</taxon>
    </lineage>
</organism>
<dbReference type="InterPro" id="IPR025558">
    <property type="entry name" value="DUF4283"/>
</dbReference>
<sequence>MVDPGLVHPSAGPVPIRLQEVIREYNEVLFSSKMCNRLELLELECWMPFLRLVRSSTLAAKGKTLNYIAPVCTESKVIPQLQQVEVDKCIEKWENAVVMFVLGETPTIAYVMRFMAKEWNHVATPKVFLHDDGYFFLNFNTVDDRNEILFAGPQFFFGNHAIIKRWSAHFSFHDEVLKVIPLWVRFPNLPLNCWGEDSLSRMSSVMGVPLFADECTTQQMRIFFARVLIEVDITKPFPSSIIVADANGRDFIQPVIMNGRQHIIRNVVLLVTIVRIKTKRVPKKVASEVVQQLPTGGHVVVHTPIGTTSTVQSGDDAGWRLNARKTRQT</sequence>
<dbReference type="Pfam" id="PF14111">
    <property type="entry name" value="DUF4283"/>
    <property type="match status" value="1"/>
</dbReference>
<dbReference type="Proteomes" id="UP000813463">
    <property type="component" value="Chromosome 2"/>
</dbReference>
<proteinExistence type="predicted"/>
<dbReference type="PANTHER" id="PTHR33233:SF17">
    <property type="entry name" value="DUF4283 DOMAIN-CONTAINING PROTEIN"/>
    <property type="match status" value="1"/>
</dbReference>
<gene>
    <name evidence="3" type="primary">LOC130467569</name>
</gene>
<dbReference type="RefSeq" id="XP_056692092.1">
    <property type="nucleotide sequence ID" value="XM_056836114.1"/>
</dbReference>
<reference evidence="3" key="2">
    <citation type="submission" date="2025-08" db="UniProtKB">
        <authorList>
            <consortium name="RefSeq"/>
        </authorList>
    </citation>
    <scope>IDENTIFICATION</scope>
    <source>
        <tissue evidence="3">Leaf</tissue>
    </source>
</reference>
<evidence type="ECO:0000313" key="2">
    <source>
        <dbReference type="Proteomes" id="UP000813463"/>
    </source>
</evidence>
<name>A0ABM3R8Z8_SPIOL</name>
<dbReference type="GeneID" id="130467569"/>